<dbReference type="InterPro" id="IPR021351">
    <property type="entry name" value="DUF2969"/>
</dbReference>
<reference evidence="1" key="1">
    <citation type="submission" date="2020-08" db="EMBL/GenBank/DDBJ databases">
        <title>Taxonomic study for Lactobacillus species isolated from hardwood bark.</title>
        <authorList>
            <person name="Tohno M."/>
            <person name="Tanizawa Y."/>
        </authorList>
    </citation>
    <scope>NUCLEOTIDE SEQUENCE</scope>
    <source>
        <strain evidence="1">B40</strain>
    </source>
</reference>
<protein>
    <recommendedName>
        <fullName evidence="3">DUF2969 domain-containing protein</fullName>
    </recommendedName>
</protein>
<comment type="caution">
    <text evidence="1">The sequence shown here is derived from an EMBL/GenBank/DDBJ whole genome shotgun (WGS) entry which is preliminary data.</text>
</comment>
<sequence>MLTNDMSKKTENIPVEINELKGRNVPTWEVVIPNRKTIGLIEEINGRYRATTNKTGEELFDKSLESSINTLLAYFALHEK</sequence>
<evidence type="ECO:0000313" key="2">
    <source>
        <dbReference type="Proteomes" id="UP000677218"/>
    </source>
</evidence>
<evidence type="ECO:0000313" key="1">
    <source>
        <dbReference type="EMBL" id="GFZ27099.1"/>
    </source>
</evidence>
<name>A0A916QHK1_9LACO</name>
<keyword evidence="2" id="KW-1185">Reference proteome</keyword>
<proteinExistence type="predicted"/>
<dbReference type="EMBL" id="BMAY01000006">
    <property type="protein sequence ID" value="GFZ27099.1"/>
    <property type="molecule type" value="Genomic_DNA"/>
</dbReference>
<dbReference type="AlphaFoldDB" id="A0A916QHK1"/>
<gene>
    <name evidence="1" type="ORF">LCB40_09790</name>
</gene>
<dbReference type="Pfam" id="PF11184">
    <property type="entry name" value="DUF2969"/>
    <property type="match status" value="1"/>
</dbReference>
<dbReference type="Proteomes" id="UP000677218">
    <property type="component" value="Unassembled WGS sequence"/>
</dbReference>
<accession>A0A916QHK1</accession>
<evidence type="ECO:0008006" key="3">
    <source>
        <dbReference type="Google" id="ProtNLM"/>
    </source>
</evidence>
<organism evidence="1 2">
    <name type="scientific">Lactobacillus corticis</name>
    <dbReference type="NCBI Taxonomy" id="2201249"/>
    <lineage>
        <taxon>Bacteria</taxon>
        <taxon>Bacillati</taxon>
        <taxon>Bacillota</taxon>
        <taxon>Bacilli</taxon>
        <taxon>Lactobacillales</taxon>
        <taxon>Lactobacillaceae</taxon>
        <taxon>Lactobacillus</taxon>
    </lineage>
</organism>